<gene>
    <name evidence="2" type="ORF">PITG_15714</name>
</gene>
<sequence length="124" mass="14480">MAAEMFLSQSSNEPNVQSEAGFSSSQRSGRQGQTAGKEKTRASSKKRTTKATWREQCRINQARYRNRQRQREESLTERVRQLQEQVEDLRLGLKLRVIAKRQPANTNLWLVATEFFRILSKCYE</sequence>
<accession>D0NSE2</accession>
<dbReference type="Proteomes" id="UP000006643">
    <property type="component" value="Unassembled WGS sequence"/>
</dbReference>
<feature type="compositionally biased region" description="Low complexity" evidence="1">
    <location>
        <begin position="23"/>
        <end position="33"/>
    </location>
</feature>
<reference evidence="3" key="1">
    <citation type="journal article" date="2009" name="Nature">
        <title>Genome sequence and analysis of the Irish potato famine pathogen Phytophthora infestans.</title>
        <authorList>
            <consortium name="The Broad Institute Genome Sequencing Platform"/>
            <person name="Haas B.J."/>
            <person name="Kamoun S."/>
            <person name="Zody M.C."/>
            <person name="Jiang R.H."/>
            <person name="Handsaker R.E."/>
            <person name="Cano L.M."/>
            <person name="Grabherr M."/>
            <person name="Kodira C.D."/>
            <person name="Raffaele S."/>
            <person name="Torto-Alalibo T."/>
            <person name="Bozkurt T.O."/>
            <person name="Ah-Fong A.M."/>
            <person name="Alvarado L."/>
            <person name="Anderson V.L."/>
            <person name="Armstrong M.R."/>
            <person name="Avrova A."/>
            <person name="Baxter L."/>
            <person name="Beynon J."/>
            <person name="Boevink P.C."/>
            <person name="Bollmann S.R."/>
            <person name="Bos J.I."/>
            <person name="Bulone V."/>
            <person name="Cai G."/>
            <person name="Cakir C."/>
            <person name="Carrington J.C."/>
            <person name="Chawner M."/>
            <person name="Conti L."/>
            <person name="Costanzo S."/>
            <person name="Ewan R."/>
            <person name="Fahlgren N."/>
            <person name="Fischbach M.A."/>
            <person name="Fugelstad J."/>
            <person name="Gilroy E.M."/>
            <person name="Gnerre S."/>
            <person name="Green P.J."/>
            <person name="Grenville-Briggs L.J."/>
            <person name="Griffith J."/>
            <person name="Grunwald N.J."/>
            <person name="Horn K."/>
            <person name="Horner N.R."/>
            <person name="Hu C.H."/>
            <person name="Huitema E."/>
            <person name="Jeong D.H."/>
            <person name="Jones A.M."/>
            <person name="Jones J.D."/>
            <person name="Jones R.W."/>
            <person name="Karlsson E.K."/>
            <person name="Kunjeti S.G."/>
            <person name="Lamour K."/>
            <person name="Liu Z."/>
            <person name="Ma L."/>
            <person name="Maclean D."/>
            <person name="Chibucos M.C."/>
            <person name="McDonald H."/>
            <person name="McWalters J."/>
            <person name="Meijer H.J."/>
            <person name="Morgan W."/>
            <person name="Morris P.F."/>
            <person name="Munro C.A."/>
            <person name="O'Neill K."/>
            <person name="Ospina-Giraldo M."/>
            <person name="Pinzon A."/>
            <person name="Pritchard L."/>
            <person name="Ramsahoye B."/>
            <person name="Ren Q."/>
            <person name="Restrepo S."/>
            <person name="Roy S."/>
            <person name="Sadanandom A."/>
            <person name="Savidor A."/>
            <person name="Schornack S."/>
            <person name="Schwartz D.C."/>
            <person name="Schumann U.D."/>
            <person name="Schwessinger B."/>
            <person name="Seyer L."/>
            <person name="Sharpe T."/>
            <person name="Silvar C."/>
            <person name="Song J."/>
            <person name="Studholme D.J."/>
            <person name="Sykes S."/>
            <person name="Thines M."/>
            <person name="van de Vondervoort P.J."/>
            <person name="Phuntumart V."/>
            <person name="Wawra S."/>
            <person name="Weide R."/>
            <person name="Win J."/>
            <person name="Young C."/>
            <person name="Zhou S."/>
            <person name="Fry W."/>
            <person name="Meyers B.C."/>
            <person name="van West P."/>
            <person name="Ristaino J."/>
            <person name="Govers F."/>
            <person name="Birch P.R."/>
            <person name="Whisson S.C."/>
            <person name="Judelson H.S."/>
            <person name="Nusbaum C."/>
        </authorList>
    </citation>
    <scope>NUCLEOTIDE SEQUENCE [LARGE SCALE GENOMIC DNA]</scope>
    <source>
        <strain evidence="3">T30-4</strain>
    </source>
</reference>
<dbReference type="AlphaFoldDB" id="D0NSE2"/>
<protein>
    <recommendedName>
        <fullName evidence="4">BZIP domain-containing protein</fullName>
    </recommendedName>
</protein>
<evidence type="ECO:0000313" key="3">
    <source>
        <dbReference type="Proteomes" id="UP000006643"/>
    </source>
</evidence>
<feature type="compositionally biased region" description="Polar residues" evidence="1">
    <location>
        <begin position="7"/>
        <end position="22"/>
    </location>
</feature>
<dbReference type="VEuPathDB" id="FungiDB:PITG_15714"/>
<organism evidence="2 3">
    <name type="scientific">Phytophthora infestans (strain T30-4)</name>
    <name type="common">Potato late blight agent</name>
    <dbReference type="NCBI Taxonomy" id="403677"/>
    <lineage>
        <taxon>Eukaryota</taxon>
        <taxon>Sar</taxon>
        <taxon>Stramenopiles</taxon>
        <taxon>Oomycota</taxon>
        <taxon>Peronosporomycetes</taxon>
        <taxon>Peronosporales</taxon>
        <taxon>Peronosporaceae</taxon>
        <taxon>Phytophthora</taxon>
    </lineage>
</organism>
<dbReference type="EMBL" id="DS028157">
    <property type="protein sequence ID" value="EEY64487.1"/>
    <property type="molecule type" value="Genomic_DNA"/>
</dbReference>
<dbReference type="KEGG" id="pif:PITG_15714"/>
<dbReference type="HOGENOM" id="CLU_2008399_0_0_1"/>
<dbReference type="InParanoid" id="D0NSE2"/>
<name>D0NSE2_PHYIT</name>
<feature type="region of interest" description="Disordered" evidence="1">
    <location>
        <begin position="1"/>
        <end position="76"/>
    </location>
</feature>
<evidence type="ECO:0000313" key="2">
    <source>
        <dbReference type="EMBL" id="EEY64487.1"/>
    </source>
</evidence>
<keyword evidence="3" id="KW-1185">Reference proteome</keyword>
<dbReference type="GeneID" id="9475460"/>
<evidence type="ECO:0008006" key="4">
    <source>
        <dbReference type="Google" id="ProtNLM"/>
    </source>
</evidence>
<dbReference type="RefSeq" id="XP_002897990.1">
    <property type="nucleotide sequence ID" value="XM_002897944.1"/>
</dbReference>
<proteinExistence type="predicted"/>
<evidence type="ECO:0000256" key="1">
    <source>
        <dbReference type="SAM" id="MobiDB-lite"/>
    </source>
</evidence>